<name>A0A931GW20_9BACT</name>
<reference evidence="2" key="1">
    <citation type="submission" date="2020-11" db="EMBL/GenBank/DDBJ databases">
        <title>Bacterial whole genome sequence for Panacibacter sp. DH6.</title>
        <authorList>
            <person name="Le V."/>
            <person name="Ko S."/>
            <person name="Ahn C.-Y."/>
            <person name="Oh H.-M."/>
        </authorList>
    </citation>
    <scope>NUCLEOTIDE SEQUENCE</scope>
    <source>
        <strain evidence="2">DH6</strain>
    </source>
</reference>
<keyword evidence="3" id="KW-1185">Reference proteome</keyword>
<feature type="transmembrane region" description="Helical" evidence="1">
    <location>
        <begin position="31"/>
        <end position="53"/>
    </location>
</feature>
<comment type="caution">
    <text evidence="2">The sequence shown here is derived from an EMBL/GenBank/DDBJ whole genome shotgun (WGS) entry which is preliminary data.</text>
</comment>
<proteinExistence type="predicted"/>
<evidence type="ECO:0000313" key="2">
    <source>
        <dbReference type="EMBL" id="MBG9377080.1"/>
    </source>
</evidence>
<dbReference type="RefSeq" id="WP_196991181.1">
    <property type="nucleotide sequence ID" value="NZ_JADWYR010000002.1"/>
</dbReference>
<feature type="transmembrane region" description="Helical" evidence="1">
    <location>
        <begin position="9"/>
        <end position="25"/>
    </location>
</feature>
<dbReference type="Proteomes" id="UP000628448">
    <property type="component" value="Unassembled WGS sequence"/>
</dbReference>
<sequence length="139" mass="15923">MTKLLLRRLIYLLTFAFFIWLALATRHHKTWFTLLIVKYGGDVLWAGAFLFLLRAVFINASLLKLALCCYLLGVIDELSQLINTPWANEIRSTTLGRLMFGVGFLWSDLLCYVAGTLLAFLLILLIEKDIIKEKVTQPE</sequence>
<dbReference type="Pfam" id="PF10990">
    <property type="entry name" value="DUF2809"/>
    <property type="match status" value="1"/>
</dbReference>
<organism evidence="2 3">
    <name type="scientific">Panacibacter microcysteis</name>
    <dbReference type="NCBI Taxonomy" id="2793269"/>
    <lineage>
        <taxon>Bacteria</taxon>
        <taxon>Pseudomonadati</taxon>
        <taxon>Bacteroidota</taxon>
        <taxon>Chitinophagia</taxon>
        <taxon>Chitinophagales</taxon>
        <taxon>Chitinophagaceae</taxon>
        <taxon>Panacibacter</taxon>
    </lineage>
</organism>
<protein>
    <submittedName>
        <fullName evidence="2">DUF2809 domain-containing protein</fullName>
    </submittedName>
</protein>
<gene>
    <name evidence="2" type="ORF">I5907_12625</name>
</gene>
<keyword evidence="1" id="KW-0812">Transmembrane</keyword>
<dbReference type="AlphaFoldDB" id="A0A931GW20"/>
<evidence type="ECO:0000313" key="3">
    <source>
        <dbReference type="Proteomes" id="UP000628448"/>
    </source>
</evidence>
<keyword evidence="1" id="KW-0472">Membrane</keyword>
<evidence type="ECO:0000256" key="1">
    <source>
        <dbReference type="SAM" id="Phobius"/>
    </source>
</evidence>
<dbReference type="InterPro" id="IPR021257">
    <property type="entry name" value="DUF2809"/>
</dbReference>
<accession>A0A931GW20</accession>
<keyword evidence="1" id="KW-1133">Transmembrane helix</keyword>
<feature type="transmembrane region" description="Helical" evidence="1">
    <location>
        <begin position="103"/>
        <end position="126"/>
    </location>
</feature>
<dbReference type="EMBL" id="JADWYR010000002">
    <property type="protein sequence ID" value="MBG9377080.1"/>
    <property type="molecule type" value="Genomic_DNA"/>
</dbReference>